<dbReference type="Gene3D" id="1.10.10.60">
    <property type="entry name" value="Homeodomain-like"/>
    <property type="match status" value="4"/>
</dbReference>
<keyword evidence="12" id="KW-1185">Reference proteome</keyword>
<feature type="signal peptide" evidence="8">
    <location>
        <begin position="1"/>
        <end position="22"/>
    </location>
</feature>
<feature type="chain" id="PRO_5024376506" evidence="8">
    <location>
        <begin position="23"/>
        <end position="656"/>
    </location>
</feature>
<dbReference type="InterPro" id="IPR009057">
    <property type="entry name" value="Homeodomain-like_sf"/>
</dbReference>
<dbReference type="OMA" id="ANAFEEG"/>
<feature type="domain" description="HTH myb-type" evidence="10">
    <location>
        <begin position="410"/>
        <end position="466"/>
    </location>
</feature>
<dbReference type="EMBL" id="CM007386">
    <property type="protein sequence ID" value="ONK65854.1"/>
    <property type="molecule type" value="Genomic_DNA"/>
</dbReference>
<reference evidence="12" key="1">
    <citation type="journal article" date="2017" name="Nat. Commun.">
        <title>The asparagus genome sheds light on the origin and evolution of a young Y chromosome.</title>
        <authorList>
            <person name="Harkess A."/>
            <person name="Zhou J."/>
            <person name="Xu C."/>
            <person name="Bowers J.E."/>
            <person name="Van der Hulst R."/>
            <person name="Ayyampalayam S."/>
            <person name="Mercati F."/>
            <person name="Riccardi P."/>
            <person name="McKain M.R."/>
            <person name="Kakrana A."/>
            <person name="Tang H."/>
            <person name="Ray J."/>
            <person name="Groenendijk J."/>
            <person name="Arikit S."/>
            <person name="Mathioni S.M."/>
            <person name="Nakano M."/>
            <person name="Shan H."/>
            <person name="Telgmann-Rauber A."/>
            <person name="Kanno A."/>
            <person name="Yue Z."/>
            <person name="Chen H."/>
            <person name="Li W."/>
            <person name="Chen Y."/>
            <person name="Xu X."/>
            <person name="Zhang Y."/>
            <person name="Luo S."/>
            <person name="Chen H."/>
            <person name="Gao J."/>
            <person name="Mao Z."/>
            <person name="Pires J.C."/>
            <person name="Luo M."/>
            <person name="Kudrna D."/>
            <person name="Wing R.A."/>
            <person name="Meyers B.C."/>
            <person name="Yi K."/>
            <person name="Kong H."/>
            <person name="Lavrijsen P."/>
            <person name="Sunseri F."/>
            <person name="Falavigna A."/>
            <person name="Ye Y."/>
            <person name="Leebens-Mack J.H."/>
            <person name="Chen G."/>
        </authorList>
    </citation>
    <scope>NUCLEOTIDE SEQUENCE [LARGE SCALE GENOMIC DNA]</scope>
    <source>
        <strain evidence="12">cv. DH0086</strain>
    </source>
</reference>
<dbReference type="Pfam" id="PF00249">
    <property type="entry name" value="Myb_DNA-binding"/>
    <property type="match status" value="4"/>
</dbReference>
<dbReference type="FunFam" id="1.10.10.60:FF:000001">
    <property type="entry name" value="MYB-related transcription factor"/>
    <property type="match status" value="1"/>
</dbReference>
<dbReference type="CDD" id="cd00167">
    <property type="entry name" value="SANT"/>
    <property type="match status" value="4"/>
</dbReference>
<evidence type="ECO:0000256" key="5">
    <source>
        <dbReference type="ARBA" id="ARBA00023163"/>
    </source>
</evidence>
<dbReference type="PROSITE" id="PS51294">
    <property type="entry name" value="HTH_MYB"/>
    <property type="match status" value="4"/>
</dbReference>
<keyword evidence="5" id="KW-0804">Transcription</keyword>
<feature type="domain" description="Myb-like" evidence="9">
    <location>
        <begin position="410"/>
        <end position="462"/>
    </location>
</feature>
<organism evidence="11 12">
    <name type="scientific">Asparagus officinalis</name>
    <name type="common">Garden asparagus</name>
    <dbReference type="NCBI Taxonomy" id="4686"/>
    <lineage>
        <taxon>Eukaryota</taxon>
        <taxon>Viridiplantae</taxon>
        <taxon>Streptophyta</taxon>
        <taxon>Embryophyta</taxon>
        <taxon>Tracheophyta</taxon>
        <taxon>Spermatophyta</taxon>
        <taxon>Magnoliopsida</taxon>
        <taxon>Liliopsida</taxon>
        <taxon>Asparagales</taxon>
        <taxon>Asparagaceae</taxon>
        <taxon>Asparagoideae</taxon>
        <taxon>Asparagus</taxon>
    </lineage>
</organism>
<dbReference type="SMART" id="SM00717">
    <property type="entry name" value="SANT"/>
    <property type="match status" value="4"/>
</dbReference>
<feature type="compositionally biased region" description="Polar residues" evidence="7">
    <location>
        <begin position="608"/>
        <end position="628"/>
    </location>
</feature>
<evidence type="ECO:0000256" key="1">
    <source>
        <dbReference type="ARBA" id="ARBA00004123"/>
    </source>
</evidence>
<protein>
    <submittedName>
        <fullName evidence="11">Uncharacterized protein</fullName>
    </submittedName>
</protein>
<evidence type="ECO:0000313" key="12">
    <source>
        <dbReference type="Proteomes" id="UP000243459"/>
    </source>
</evidence>
<dbReference type="InterPro" id="IPR017930">
    <property type="entry name" value="Myb_dom"/>
</dbReference>
<dbReference type="SUPFAM" id="SSF46689">
    <property type="entry name" value="Homeodomain-like"/>
    <property type="match status" value="2"/>
</dbReference>
<feature type="compositionally biased region" description="Polar residues" evidence="7">
    <location>
        <begin position="536"/>
        <end position="546"/>
    </location>
</feature>
<dbReference type="GO" id="GO:0005634">
    <property type="term" value="C:nucleus"/>
    <property type="evidence" value="ECO:0007669"/>
    <property type="project" value="UniProtKB-SubCell"/>
</dbReference>
<keyword evidence="3" id="KW-0805">Transcription regulation</keyword>
<dbReference type="PROSITE" id="PS50090">
    <property type="entry name" value="MYB_LIKE"/>
    <property type="match status" value="4"/>
</dbReference>
<dbReference type="GO" id="GO:0003677">
    <property type="term" value="F:DNA binding"/>
    <property type="evidence" value="ECO:0007669"/>
    <property type="project" value="UniProtKB-KW"/>
</dbReference>
<name>A0A5P1EJ99_ASPOF</name>
<dbReference type="Gramene" id="ONK65854">
    <property type="protein sequence ID" value="ONK65854"/>
    <property type="gene ID" value="A4U43_C06F1650"/>
</dbReference>
<evidence type="ECO:0000256" key="6">
    <source>
        <dbReference type="ARBA" id="ARBA00023242"/>
    </source>
</evidence>
<evidence type="ECO:0000313" key="11">
    <source>
        <dbReference type="EMBL" id="ONK65854.1"/>
    </source>
</evidence>
<evidence type="ECO:0000256" key="8">
    <source>
        <dbReference type="SAM" id="SignalP"/>
    </source>
</evidence>
<feature type="compositionally biased region" description="Basic and acidic residues" evidence="7">
    <location>
        <begin position="26"/>
        <end position="39"/>
    </location>
</feature>
<gene>
    <name evidence="11" type="ORF">A4U43_C06F1650</name>
</gene>
<feature type="compositionally biased region" description="Polar residues" evidence="7">
    <location>
        <begin position="635"/>
        <end position="656"/>
    </location>
</feature>
<feature type="domain" description="Myb-like" evidence="9">
    <location>
        <begin position="463"/>
        <end position="513"/>
    </location>
</feature>
<accession>A0A5P1EJ99</accession>
<evidence type="ECO:0000256" key="2">
    <source>
        <dbReference type="ARBA" id="ARBA00022737"/>
    </source>
</evidence>
<dbReference type="PANTHER" id="PTHR47995">
    <property type="entry name" value="TRANSCRIPTION FACTOR MYB33-RELATED"/>
    <property type="match status" value="1"/>
</dbReference>
<dbReference type="PANTHER" id="PTHR47995:SF18">
    <property type="entry name" value="TRANSCRIPTION FACTOR MYB65"/>
    <property type="match status" value="1"/>
</dbReference>
<dbReference type="Proteomes" id="UP000243459">
    <property type="component" value="Chromosome 6"/>
</dbReference>
<feature type="region of interest" description="Disordered" evidence="7">
    <location>
        <begin position="603"/>
        <end position="656"/>
    </location>
</feature>
<evidence type="ECO:0000256" key="3">
    <source>
        <dbReference type="ARBA" id="ARBA00023015"/>
    </source>
</evidence>
<feature type="region of interest" description="Disordered" evidence="7">
    <location>
        <begin position="17"/>
        <end position="45"/>
    </location>
</feature>
<comment type="subcellular location">
    <subcellularLocation>
        <location evidence="1">Nucleus</location>
    </subcellularLocation>
</comment>
<sequence>MPSLFFFGLMTVFFPTPPPSSGGAGRAREVGGDEGDDHHLRKGPWTQSEDRVLADYVRKNGPGNWNAVQKNTGLPRCGKSCRLRWTNHLRPDLKKGSFNAEEEAKIHSLHAALGNKWALIAKELPGRTDNEIKNYWNTKVKREKRRHSPFTPYPELSSSTVNYASPHVEFIHQNQSQHSVNLDPAQATFYSDYCYPALQAQQQHGGLQAIVPMQEDYSSCLQLPALEYRNDSPCARVYSPRQPQYPYISNGDVDVVDNENWVHSYGIPQYPENTLIGMTGSIGAATARRERTEDYTANAFEEGMPRTPFINSNLSAQLEQQAWPQIAATRNNSLTGSNQEQSRLPDRLAWENKKDSNLAFWIIKEQKKENKTKKNLQQFFIGSVVIIVFSKTQSAMAAEDEAGNNDDGESKFKHRRRWTPSEDEILKDYVKNNGERNWNAVPKKTGLNRDGKNCRNRWMRHLRPNFKKGSFTDEESKTIQSLHNSWGNKWAKIAEELPGRTDYEIWNHWTLKIRKEQRIRHGVKNTFNSNQQLRHLRNQSRQLPRQNTRDVGYRGSTGFPHAGPPEYDEHTRVLFPLQTENWQRGTKLTDNADGLLPENASVARPQEAETSTSAPTNPNQVLSQSAQLDQREHQMPTTRNNSDTDVTENNPNFQKK</sequence>
<keyword evidence="4" id="KW-0238">DNA-binding</keyword>
<feature type="domain" description="HTH myb-type" evidence="10">
    <location>
        <begin position="90"/>
        <end position="144"/>
    </location>
</feature>
<feature type="region of interest" description="Disordered" evidence="7">
    <location>
        <begin position="536"/>
        <end position="568"/>
    </location>
</feature>
<proteinExistence type="predicted"/>
<evidence type="ECO:0000256" key="7">
    <source>
        <dbReference type="SAM" id="MobiDB-lite"/>
    </source>
</evidence>
<dbReference type="InterPro" id="IPR001005">
    <property type="entry name" value="SANT/Myb"/>
</dbReference>
<evidence type="ECO:0000256" key="4">
    <source>
        <dbReference type="ARBA" id="ARBA00023125"/>
    </source>
</evidence>
<feature type="domain" description="HTH myb-type" evidence="10">
    <location>
        <begin position="467"/>
        <end position="517"/>
    </location>
</feature>
<keyword evidence="8" id="KW-0732">Signal</keyword>
<keyword evidence="6" id="KW-0539">Nucleus</keyword>
<evidence type="ECO:0000259" key="9">
    <source>
        <dbReference type="PROSITE" id="PS50090"/>
    </source>
</evidence>
<feature type="domain" description="Myb-like" evidence="9">
    <location>
        <begin position="90"/>
        <end position="140"/>
    </location>
</feature>
<keyword evidence="2" id="KW-0677">Repeat</keyword>
<feature type="domain" description="HTH myb-type" evidence="10">
    <location>
        <begin position="37"/>
        <end position="89"/>
    </location>
</feature>
<evidence type="ECO:0000259" key="10">
    <source>
        <dbReference type="PROSITE" id="PS51294"/>
    </source>
</evidence>
<feature type="domain" description="Myb-like" evidence="9">
    <location>
        <begin position="37"/>
        <end position="89"/>
    </location>
</feature>
<dbReference type="AlphaFoldDB" id="A0A5P1EJ99"/>